<reference evidence="1" key="1">
    <citation type="journal article" date="2021" name="Genome Biol. Evol.">
        <title>A High-Quality Reference Genome for a Parasitic Bivalve with Doubly Uniparental Inheritance (Bivalvia: Unionida).</title>
        <authorList>
            <person name="Smith C.H."/>
        </authorList>
    </citation>
    <scope>NUCLEOTIDE SEQUENCE</scope>
    <source>
        <strain evidence="1">CHS0354</strain>
    </source>
</reference>
<reference evidence="1" key="2">
    <citation type="journal article" date="2021" name="Genome Biol. Evol.">
        <title>Developing a high-quality reference genome for a parasitic bivalve with doubly uniparental inheritance (Bivalvia: Unionida).</title>
        <authorList>
            <person name="Smith C.H."/>
        </authorList>
    </citation>
    <scope>NUCLEOTIDE SEQUENCE</scope>
    <source>
        <strain evidence="1">CHS0354</strain>
        <tissue evidence="1">Mantle</tissue>
    </source>
</reference>
<dbReference type="SUPFAM" id="SSF101898">
    <property type="entry name" value="NHL repeat"/>
    <property type="match status" value="1"/>
</dbReference>
<comment type="caution">
    <text evidence="1">The sequence shown here is derived from an EMBL/GenBank/DDBJ whole genome shotgun (WGS) entry which is preliminary data.</text>
</comment>
<keyword evidence="2" id="KW-1185">Reference proteome</keyword>
<protein>
    <submittedName>
        <fullName evidence="1">Uncharacterized protein</fullName>
    </submittedName>
</protein>
<proteinExistence type="predicted"/>
<dbReference type="InterPro" id="IPR011042">
    <property type="entry name" value="6-blade_b-propeller_TolB-like"/>
</dbReference>
<gene>
    <name evidence="1" type="ORF">CHS0354_032147</name>
</gene>
<dbReference type="Proteomes" id="UP001195483">
    <property type="component" value="Unassembled WGS sequence"/>
</dbReference>
<sequence length="466" mass="53237">MYSYSDQIREKFERVDNIRIRLELDSKMQAILSKDAGVLAKLVCQENGNDVNCTSLLVPLQNQTVTLSRVIDLHSPSDKLPVYVGIVQLPDGHIMLADWRNKTCCLYNPSYKLVTSHILLENPYNMCLIEDDEVAVTFSGKTVQFLTVKDGSIRNSGMASTKYEHCGVDAVTRKELLVYGHCGDTMGSNKYYWSLITKNGDVTLHHEFDCKPTLWAYAALDMSKSRVYMSVSGDNAVYCFGLRDGKQYFVYISRDLKAPRGISVDREDNVYVVGYRSNNIHKLSPDGVTIQKNWKIIQKTAYEFGKDLGALNMIMKISSFTVRATRLLVVVHVFLDHKACQNVLQFRENLSGLLKEMHAHKITKQLRQLEDHLKNFMEVNEENIDILESHVNNTSAEIGDIKRKLNDILDNIEKTVKLEGNRIYKEWLITKQEQNHQCQSLLSAIRNSQSLLNTIGQYGSDTQKFW</sequence>
<dbReference type="AlphaFoldDB" id="A0AAE0TGP5"/>
<reference evidence="1" key="3">
    <citation type="submission" date="2023-05" db="EMBL/GenBank/DDBJ databases">
        <authorList>
            <person name="Smith C.H."/>
        </authorList>
    </citation>
    <scope>NUCLEOTIDE SEQUENCE</scope>
    <source>
        <strain evidence="1">CHS0354</strain>
        <tissue evidence="1">Mantle</tissue>
    </source>
</reference>
<name>A0AAE0TGP5_9BIVA</name>
<dbReference type="EMBL" id="JAEAOA010001908">
    <property type="protein sequence ID" value="KAK3610062.1"/>
    <property type="molecule type" value="Genomic_DNA"/>
</dbReference>
<dbReference type="Gene3D" id="2.120.10.30">
    <property type="entry name" value="TolB, C-terminal domain"/>
    <property type="match status" value="1"/>
</dbReference>
<organism evidence="1 2">
    <name type="scientific">Potamilus streckersoni</name>
    <dbReference type="NCBI Taxonomy" id="2493646"/>
    <lineage>
        <taxon>Eukaryota</taxon>
        <taxon>Metazoa</taxon>
        <taxon>Spiralia</taxon>
        <taxon>Lophotrochozoa</taxon>
        <taxon>Mollusca</taxon>
        <taxon>Bivalvia</taxon>
        <taxon>Autobranchia</taxon>
        <taxon>Heteroconchia</taxon>
        <taxon>Palaeoheterodonta</taxon>
        <taxon>Unionida</taxon>
        <taxon>Unionoidea</taxon>
        <taxon>Unionidae</taxon>
        <taxon>Ambleminae</taxon>
        <taxon>Lampsilini</taxon>
        <taxon>Potamilus</taxon>
    </lineage>
</organism>
<evidence type="ECO:0000313" key="2">
    <source>
        <dbReference type="Proteomes" id="UP001195483"/>
    </source>
</evidence>
<evidence type="ECO:0000313" key="1">
    <source>
        <dbReference type="EMBL" id="KAK3610062.1"/>
    </source>
</evidence>
<accession>A0AAE0TGP5</accession>